<dbReference type="Proteomes" id="UP000269883">
    <property type="component" value="Plasmid pDFE"/>
</dbReference>
<proteinExistence type="predicted"/>
<reference evidence="9 10" key="1">
    <citation type="journal article" date="2018" name="Sci. Adv.">
        <title>Multi-heme cytochromes provide a pathway for survival in energy-limited environments.</title>
        <authorList>
            <person name="Deng X."/>
            <person name="Dohmae N."/>
            <person name="Nealson K.H."/>
            <person name="Hashimoto K."/>
            <person name="Okamoto A."/>
        </authorList>
    </citation>
    <scope>NUCLEOTIDE SEQUENCE [LARGE SCALE GENOMIC DNA]</scope>
    <source>
        <strain evidence="9 10">IS5</strain>
        <plasmid evidence="10">pdfe dna</plasmid>
    </source>
</reference>
<keyword evidence="9" id="KW-0614">Plasmid</keyword>
<evidence type="ECO:0000313" key="9">
    <source>
        <dbReference type="EMBL" id="BBD10130.1"/>
    </source>
</evidence>
<dbReference type="SUPFAM" id="SSF140931">
    <property type="entry name" value="Fic-like"/>
    <property type="match status" value="1"/>
</dbReference>
<dbReference type="PANTHER" id="PTHR39560:SF1">
    <property type="entry name" value="PROTEIN ADENYLYLTRANSFERASE FIC-RELATED"/>
    <property type="match status" value="1"/>
</dbReference>
<keyword evidence="3" id="KW-0547">Nucleotide-binding</keyword>
<keyword evidence="2" id="KW-0548">Nucleotidyltransferase</keyword>
<sequence length="197" mass="21851">MRYECATPHLIPGTNILRNKAGLSDPAAIKQFEGGTYAARLEDAPQGDLSTAHLKQLHGHLLQDVYEWAGQLRDVPIAKATSRFCQPQFIAQETDRITKAVDVEAMKKLKPKDFANQLAHVVGELNAVHPFLDGNGRVIRVYAQQLSRAAGYELDISRLEGKTWNTASKISFNGNNKPLAGLLSRRLTHERDRGLGR</sequence>
<evidence type="ECO:0000256" key="6">
    <source>
        <dbReference type="ARBA" id="ARBA00047939"/>
    </source>
</evidence>
<evidence type="ECO:0000256" key="7">
    <source>
        <dbReference type="ARBA" id="ARBA00048696"/>
    </source>
</evidence>
<evidence type="ECO:0000259" key="8">
    <source>
        <dbReference type="PROSITE" id="PS51459"/>
    </source>
</evidence>
<comment type="catalytic activity">
    <reaction evidence="6">
        <text>L-threonyl-[protein] + ATP = 3-O-(5'-adenylyl)-L-threonyl-[protein] + diphosphate</text>
        <dbReference type="Rhea" id="RHEA:54292"/>
        <dbReference type="Rhea" id="RHEA-COMP:11060"/>
        <dbReference type="Rhea" id="RHEA-COMP:13847"/>
        <dbReference type="ChEBI" id="CHEBI:30013"/>
        <dbReference type="ChEBI" id="CHEBI:30616"/>
        <dbReference type="ChEBI" id="CHEBI:33019"/>
        <dbReference type="ChEBI" id="CHEBI:138113"/>
        <dbReference type="EC" id="2.7.7.108"/>
    </reaction>
</comment>
<dbReference type="KEGG" id="dfl:DFE_A0029"/>
<dbReference type="PANTHER" id="PTHR39560">
    <property type="entry name" value="PROTEIN ADENYLYLTRANSFERASE FIC-RELATED"/>
    <property type="match status" value="1"/>
</dbReference>
<keyword evidence="10" id="KW-1185">Reference proteome</keyword>
<evidence type="ECO:0000256" key="1">
    <source>
        <dbReference type="ARBA" id="ARBA00022679"/>
    </source>
</evidence>
<dbReference type="GO" id="GO:0051302">
    <property type="term" value="P:regulation of cell division"/>
    <property type="evidence" value="ECO:0007669"/>
    <property type="project" value="TreeGrafter"/>
</dbReference>
<gene>
    <name evidence="9" type="ORF">DFE_A0029</name>
</gene>
<dbReference type="Pfam" id="PF02661">
    <property type="entry name" value="Fic"/>
    <property type="match status" value="1"/>
</dbReference>
<organism evidence="9 10">
    <name type="scientific">Desulfovibrio ferrophilus</name>
    <dbReference type="NCBI Taxonomy" id="241368"/>
    <lineage>
        <taxon>Bacteria</taxon>
        <taxon>Pseudomonadati</taxon>
        <taxon>Thermodesulfobacteriota</taxon>
        <taxon>Desulfovibrionia</taxon>
        <taxon>Desulfovibrionales</taxon>
        <taxon>Desulfovibrionaceae</taxon>
        <taxon>Desulfovibrio</taxon>
    </lineage>
</organism>
<dbReference type="InterPro" id="IPR036597">
    <property type="entry name" value="Fido-like_dom_sf"/>
</dbReference>
<evidence type="ECO:0000256" key="2">
    <source>
        <dbReference type="ARBA" id="ARBA00022695"/>
    </source>
</evidence>
<keyword evidence="4" id="KW-0067">ATP-binding</keyword>
<evidence type="ECO:0000313" key="10">
    <source>
        <dbReference type="Proteomes" id="UP000269883"/>
    </source>
</evidence>
<dbReference type="RefSeq" id="WP_126381621.1">
    <property type="nucleotide sequence ID" value="NZ_AP017379.1"/>
</dbReference>
<evidence type="ECO:0000256" key="3">
    <source>
        <dbReference type="ARBA" id="ARBA00022741"/>
    </source>
</evidence>
<evidence type="ECO:0000256" key="4">
    <source>
        <dbReference type="ARBA" id="ARBA00022840"/>
    </source>
</evidence>
<name>A0A2Z6B413_9BACT</name>
<dbReference type="EMBL" id="AP017379">
    <property type="protein sequence ID" value="BBD10130.1"/>
    <property type="molecule type" value="Genomic_DNA"/>
</dbReference>
<dbReference type="InterPro" id="IPR003812">
    <property type="entry name" value="Fido"/>
</dbReference>
<geneLocation type="plasmid" evidence="10">
    <name>pdfe dna</name>
</geneLocation>
<dbReference type="OrthoDB" id="9813719at2"/>
<dbReference type="PROSITE" id="PS51459">
    <property type="entry name" value="FIDO"/>
    <property type="match status" value="1"/>
</dbReference>
<feature type="domain" description="Fido" evidence="8">
    <location>
        <begin position="49"/>
        <end position="185"/>
    </location>
</feature>
<comment type="catalytic activity">
    <reaction evidence="7">
        <text>L-tyrosyl-[protein] + ATP = O-(5'-adenylyl)-L-tyrosyl-[protein] + diphosphate</text>
        <dbReference type="Rhea" id="RHEA:54288"/>
        <dbReference type="Rhea" id="RHEA-COMP:10136"/>
        <dbReference type="Rhea" id="RHEA-COMP:13846"/>
        <dbReference type="ChEBI" id="CHEBI:30616"/>
        <dbReference type="ChEBI" id="CHEBI:33019"/>
        <dbReference type="ChEBI" id="CHEBI:46858"/>
        <dbReference type="ChEBI" id="CHEBI:83624"/>
        <dbReference type="EC" id="2.7.7.108"/>
    </reaction>
</comment>
<dbReference type="GO" id="GO:0005524">
    <property type="term" value="F:ATP binding"/>
    <property type="evidence" value="ECO:0007669"/>
    <property type="project" value="UniProtKB-KW"/>
</dbReference>
<evidence type="ECO:0000256" key="5">
    <source>
        <dbReference type="ARBA" id="ARBA00034531"/>
    </source>
</evidence>
<keyword evidence="1" id="KW-0808">Transferase</keyword>
<dbReference type="Gene3D" id="1.10.3290.10">
    <property type="entry name" value="Fido-like domain"/>
    <property type="match status" value="1"/>
</dbReference>
<dbReference type="EC" id="2.7.7.108" evidence="5"/>
<protein>
    <recommendedName>
        <fullName evidence="5">protein adenylyltransferase</fullName>
        <ecNumber evidence="5">2.7.7.108</ecNumber>
    </recommendedName>
</protein>
<dbReference type="AlphaFoldDB" id="A0A2Z6B413"/>
<dbReference type="GO" id="GO:0070733">
    <property type="term" value="F:AMPylase activity"/>
    <property type="evidence" value="ECO:0007669"/>
    <property type="project" value="UniProtKB-EC"/>
</dbReference>
<accession>A0A2Z6B413</accession>